<keyword evidence="4" id="KW-0249">Electron transport</keyword>
<evidence type="ECO:0000256" key="1">
    <source>
        <dbReference type="ARBA" id="ARBA00022448"/>
    </source>
</evidence>
<dbReference type="Pfam" id="PF01322">
    <property type="entry name" value="Cytochrom_C_2"/>
    <property type="match status" value="1"/>
</dbReference>
<protein>
    <submittedName>
        <fullName evidence="7">Cytochrome c</fullName>
    </submittedName>
</protein>
<dbReference type="PROSITE" id="PS51009">
    <property type="entry name" value="CYTCII"/>
    <property type="match status" value="1"/>
</dbReference>
<keyword evidence="5" id="KW-0408">Iron</keyword>
<dbReference type="Gene3D" id="1.20.120.10">
    <property type="entry name" value="Cytochrome c/b562"/>
    <property type="match status" value="1"/>
</dbReference>
<feature type="chain" id="PRO_5046532204" evidence="6">
    <location>
        <begin position="24"/>
        <end position="158"/>
    </location>
</feature>
<keyword evidence="2" id="KW-0349">Heme</keyword>
<evidence type="ECO:0000313" key="8">
    <source>
        <dbReference type="Proteomes" id="UP001500359"/>
    </source>
</evidence>
<dbReference type="RefSeq" id="WP_343856269.1">
    <property type="nucleotide sequence ID" value="NZ_BAAAFD010000001.1"/>
</dbReference>
<dbReference type="PIRSF" id="PIRSF000027">
    <property type="entry name" value="Cytc_c_prime"/>
    <property type="match status" value="1"/>
</dbReference>
<evidence type="ECO:0000256" key="2">
    <source>
        <dbReference type="ARBA" id="ARBA00022617"/>
    </source>
</evidence>
<dbReference type="InterPro" id="IPR012127">
    <property type="entry name" value="Cyt_c_prime"/>
</dbReference>
<keyword evidence="1" id="KW-0813">Transport</keyword>
<evidence type="ECO:0000256" key="4">
    <source>
        <dbReference type="ARBA" id="ARBA00022982"/>
    </source>
</evidence>
<reference evidence="7 8" key="1">
    <citation type="journal article" date="2019" name="Int. J. Syst. Evol. Microbiol.">
        <title>The Global Catalogue of Microorganisms (GCM) 10K type strain sequencing project: providing services to taxonomists for standard genome sequencing and annotation.</title>
        <authorList>
            <consortium name="The Broad Institute Genomics Platform"/>
            <consortium name="The Broad Institute Genome Sequencing Center for Infectious Disease"/>
            <person name="Wu L."/>
            <person name="Ma J."/>
        </authorList>
    </citation>
    <scope>NUCLEOTIDE SEQUENCE [LARGE SCALE GENOMIC DNA]</scope>
    <source>
        <strain evidence="7 8">JCM 15896</strain>
    </source>
</reference>
<feature type="signal peptide" evidence="6">
    <location>
        <begin position="1"/>
        <end position="23"/>
    </location>
</feature>
<gene>
    <name evidence="7" type="ORF">GCM10009114_05460</name>
</gene>
<keyword evidence="6" id="KW-0732">Signal</keyword>
<name>A0ABN1LD44_9ALTE</name>
<evidence type="ECO:0000313" key="7">
    <source>
        <dbReference type="EMBL" id="GAA0853218.1"/>
    </source>
</evidence>
<dbReference type="InterPro" id="IPR002321">
    <property type="entry name" value="Cyt_c_II"/>
</dbReference>
<keyword evidence="8" id="KW-1185">Reference proteome</keyword>
<sequence>MKKTVLAVIFGAMTTFVALTASAVEPAQSEKQAESAMKFRQATLQLIRSNVGALGAMAKDKIPMDAQTIEKNAMRIEQLSLMMDDYFSVDTRKFDLNTDALPVIWQDYTDFQSKINNLTQAAGDLKVAAQQNDGDAFKGKIGALLKSCKGCHDTYKAE</sequence>
<evidence type="ECO:0000256" key="3">
    <source>
        <dbReference type="ARBA" id="ARBA00022723"/>
    </source>
</evidence>
<dbReference type="SUPFAM" id="SSF47175">
    <property type="entry name" value="Cytochromes"/>
    <property type="match status" value="1"/>
</dbReference>
<accession>A0ABN1LD44</accession>
<keyword evidence="3" id="KW-0479">Metal-binding</keyword>
<organism evidence="7 8">
    <name type="scientific">Aliiglaciecola litoralis</name>
    <dbReference type="NCBI Taxonomy" id="582857"/>
    <lineage>
        <taxon>Bacteria</taxon>
        <taxon>Pseudomonadati</taxon>
        <taxon>Pseudomonadota</taxon>
        <taxon>Gammaproteobacteria</taxon>
        <taxon>Alteromonadales</taxon>
        <taxon>Alteromonadaceae</taxon>
        <taxon>Aliiglaciecola</taxon>
    </lineage>
</organism>
<dbReference type="EMBL" id="BAAAFD010000001">
    <property type="protein sequence ID" value="GAA0853218.1"/>
    <property type="molecule type" value="Genomic_DNA"/>
</dbReference>
<dbReference type="InterPro" id="IPR010980">
    <property type="entry name" value="Cyt_c/b562"/>
</dbReference>
<evidence type="ECO:0000256" key="6">
    <source>
        <dbReference type="SAM" id="SignalP"/>
    </source>
</evidence>
<proteinExistence type="predicted"/>
<dbReference type="Proteomes" id="UP001500359">
    <property type="component" value="Unassembled WGS sequence"/>
</dbReference>
<evidence type="ECO:0000256" key="5">
    <source>
        <dbReference type="ARBA" id="ARBA00023004"/>
    </source>
</evidence>
<comment type="caution">
    <text evidence="7">The sequence shown here is derived from an EMBL/GenBank/DDBJ whole genome shotgun (WGS) entry which is preliminary data.</text>
</comment>